<comment type="caution">
    <text evidence="1">The sequence shown here is derived from an EMBL/GenBank/DDBJ whole genome shotgun (WGS) entry which is preliminary data.</text>
</comment>
<dbReference type="EMBL" id="JXTC01000513">
    <property type="protein sequence ID" value="PON48663.1"/>
    <property type="molecule type" value="Genomic_DNA"/>
</dbReference>
<reference evidence="2" key="1">
    <citation type="submission" date="2016-06" db="EMBL/GenBank/DDBJ databases">
        <title>Parallel loss of symbiosis genes in relatives of nitrogen-fixing non-legume Parasponia.</title>
        <authorList>
            <person name="Van Velzen R."/>
            <person name="Holmer R."/>
            <person name="Bu F."/>
            <person name="Rutten L."/>
            <person name="Van Zeijl A."/>
            <person name="Liu W."/>
            <person name="Santuari L."/>
            <person name="Cao Q."/>
            <person name="Sharma T."/>
            <person name="Shen D."/>
            <person name="Roswanjaya Y."/>
            <person name="Wardhani T."/>
            <person name="Kalhor M.S."/>
            <person name="Jansen J."/>
            <person name="Van den Hoogen J."/>
            <person name="Gungor B."/>
            <person name="Hartog M."/>
            <person name="Hontelez J."/>
            <person name="Verver J."/>
            <person name="Yang W.-C."/>
            <person name="Schijlen E."/>
            <person name="Repin R."/>
            <person name="Schilthuizen M."/>
            <person name="Schranz E."/>
            <person name="Heidstra R."/>
            <person name="Miyata K."/>
            <person name="Fedorova E."/>
            <person name="Kohlen W."/>
            <person name="Bisseling T."/>
            <person name="Smit S."/>
            <person name="Geurts R."/>
        </authorList>
    </citation>
    <scope>NUCLEOTIDE SEQUENCE [LARGE SCALE GENOMIC DNA]</scope>
    <source>
        <strain evidence="2">cv. RG33-2</strain>
    </source>
</reference>
<proteinExistence type="predicted"/>
<dbReference type="InParanoid" id="A0A2P5BIS2"/>
<accession>A0A2P5BIS2</accession>
<evidence type="ECO:0000313" key="2">
    <source>
        <dbReference type="Proteomes" id="UP000237000"/>
    </source>
</evidence>
<dbReference type="Proteomes" id="UP000237000">
    <property type="component" value="Unassembled WGS sequence"/>
</dbReference>
<evidence type="ECO:0000313" key="1">
    <source>
        <dbReference type="EMBL" id="PON48663.1"/>
    </source>
</evidence>
<sequence length="131" mass="14611">MLTTSVMTLCPKPVPVHFDITANILLSKSSAILIKGYYDKLEGISNNKHKLWTRQEQGSFINFELLGFARFVENSVFEALFLHRLGVGLVFVSLQAQGGFSFSGFFNSLLLGLWIPLVTAKAAAEAAWDWR</sequence>
<protein>
    <submittedName>
        <fullName evidence="1">Uncharacterized protein</fullName>
    </submittedName>
</protein>
<name>A0A2P5BIS2_TREOI</name>
<organism evidence="1 2">
    <name type="scientific">Trema orientale</name>
    <name type="common">Charcoal tree</name>
    <name type="synonym">Celtis orientalis</name>
    <dbReference type="NCBI Taxonomy" id="63057"/>
    <lineage>
        <taxon>Eukaryota</taxon>
        <taxon>Viridiplantae</taxon>
        <taxon>Streptophyta</taxon>
        <taxon>Embryophyta</taxon>
        <taxon>Tracheophyta</taxon>
        <taxon>Spermatophyta</taxon>
        <taxon>Magnoliopsida</taxon>
        <taxon>eudicotyledons</taxon>
        <taxon>Gunneridae</taxon>
        <taxon>Pentapetalae</taxon>
        <taxon>rosids</taxon>
        <taxon>fabids</taxon>
        <taxon>Rosales</taxon>
        <taxon>Cannabaceae</taxon>
        <taxon>Trema</taxon>
    </lineage>
</organism>
<dbReference type="AlphaFoldDB" id="A0A2P5BIS2"/>
<keyword evidence="2" id="KW-1185">Reference proteome</keyword>
<gene>
    <name evidence="1" type="ORF">TorRG33x02_319660</name>
</gene>